<dbReference type="AlphaFoldDB" id="A0A4R2PTP6"/>
<dbReference type="PANTHER" id="PTHR23416">
    <property type="entry name" value="SIALIC ACID SYNTHASE-RELATED"/>
    <property type="match status" value="1"/>
</dbReference>
<dbReference type="InterPro" id="IPR011004">
    <property type="entry name" value="Trimer_LpxA-like_sf"/>
</dbReference>
<reference evidence="3 4" key="1">
    <citation type="submission" date="2019-03" db="EMBL/GenBank/DDBJ databases">
        <title>Genomic Encyclopedia of Type Strains, Phase IV (KMG-IV): sequencing the most valuable type-strain genomes for metagenomic binning, comparative biology and taxonomic classification.</title>
        <authorList>
            <person name="Goeker M."/>
        </authorList>
    </citation>
    <scope>NUCLEOTIDE SEQUENCE [LARGE SCALE GENOMIC DNA]</scope>
    <source>
        <strain evidence="3 4">DSM 18063</strain>
    </source>
</reference>
<dbReference type="OrthoDB" id="9815592at2"/>
<dbReference type="EMBL" id="SLXP01000013">
    <property type="protein sequence ID" value="TCP39300.1"/>
    <property type="molecule type" value="Genomic_DNA"/>
</dbReference>
<evidence type="ECO:0000313" key="3">
    <source>
        <dbReference type="EMBL" id="TCP39300.1"/>
    </source>
</evidence>
<comment type="similarity">
    <text evidence="1">Belongs to the transferase hexapeptide repeat family.</text>
</comment>
<dbReference type="InterPro" id="IPR051159">
    <property type="entry name" value="Hexapeptide_acetyltransf"/>
</dbReference>
<sequence length="179" mass="19772">MVDVATNRNSRKWSRRELAGRILWTTAWPLFRLSPRPMWGVRRWLLRLFGARIGHEVHVFPTVRITIPWNLTLEDHCAIGDRVILYALGQVRIGPRTTVSQGAHLCAGTHDWRQPHMPLLKPPIGIGADCWICADAYVGPGLDVGDRSIVAARAVVVKAVPAGTIVGGNPARPIGRTDV</sequence>
<gene>
    <name evidence="3" type="ORF">EV662_11377</name>
</gene>
<dbReference type="RefSeq" id="WP_132464869.1">
    <property type="nucleotide sequence ID" value="NZ_SLXP01000013.1"/>
</dbReference>
<organism evidence="3 4">
    <name type="scientific">Rhodovulum marinum</name>
    <dbReference type="NCBI Taxonomy" id="320662"/>
    <lineage>
        <taxon>Bacteria</taxon>
        <taxon>Pseudomonadati</taxon>
        <taxon>Pseudomonadota</taxon>
        <taxon>Alphaproteobacteria</taxon>
        <taxon>Rhodobacterales</taxon>
        <taxon>Paracoccaceae</taxon>
        <taxon>Rhodovulum</taxon>
    </lineage>
</organism>
<keyword evidence="4" id="KW-1185">Reference proteome</keyword>
<protein>
    <submittedName>
        <fullName evidence="3">Putative colanic acid biosynthesis acetyltransferase WcaF</fullName>
    </submittedName>
</protein>
<dbReference type="GO" id="GO:0005829">
    <property type="term" value="C:cytosol"/>
    <property type="evidence" value="ECO:0007669"/>
    <property type="project" value="TreeGrafter"/>
</dbReference>
<dbReference type="Gene3D" id="2.160.10.10">
    <property type="entry name" value="Hexapeptide repeat proteins"/>
    <property type="match status" value="1"/>
</dbReference>
<dbReference type="PANTHER" id="PTHR23416:SF23">
    <property type="entry name" value="ACETYLTRANSFERASE C18B11.09C-RELATED"/>
    <property type="match status" value="1"/>
</dbReference>
<evidence type="ECO:0000313" key="4">
    <source>
        <dbReference type="Proteomes" id="UP000294835"/>
    </source>
</evidence>
<accession>A0A4R2PTP6</accession>
<comment type="caution">
    <text evidence="3">The sequence shown here is derived from an EMBL/GenBank/DDBJ whole genome shotgun (WGS) entry which is preliminary data.</text>
</comment>
<name>A0A4R2PTP6_9RHOB</name>
<dbReference type="SUPFAM" id="SSF51161">
    <property type="entry name" value="Trimeric LpxA-like enzymes"/>
    <property type="match status" value="1"/>
</dbReference>
<evidence type="ECO:0000256" key="2">
    <source>
        <dbReference type="ARBA" id="ARBA00022679"/>
    </source>
</evidence>
<dbReference type="Proteomes" id="UP000294835">
    <property type="component" value="Unassembled WGS sequence"/>
</dbReference>
<evidence type="ECO:0000256" key="1">
    <source>
        <dbReference type="ARBA" id="ARBA00007274"/>
    </source>
</evidence>
<keyword evidence="2 3" id="KW-0808">Transferase</keyword>
<dbReference type="GO" id="GO:0008374">
    <property type="term" value="F:O-acyltransferase activity"/>
    <property type="evidence" value="ECO:0007669"/>
    <property type="project" value="TreeGrafter"/>
</dbReference>
<proteinExistence type="inferred from homology"/>